<gene>
    <name evidence="1" type="ORF">TO10_v1_330005</name>
</gene>
<proteinExistence type="predicted"/>
<dbReference type="InterPro" id="IPR011006">
    <property type="entry name" value="CheY-like_superfamily"/>
</dbReference>
<accession>A0A0S4WF09</accession>
<organism evidence="1">
    <name type="scientific">Ralstonia solanacearum</name>
    <name type="common">Pseudomonas solanacearum</name>
    <dbReference type="NCBI Taxonomy" id="305"/>
    <lineage>
        <taxon>Bacteria</taxon>
        <taxon>Pseudomonadati</taxon>
        <taxon>Pseudomonadota</taxon>
        <taxon>Betaproteobacteria</taxon>
        <taxon>Burkholderiales</taxon>
        <taxon>Burkholderiaceae</taxon>
        <taxon>Ralstonia</taxon>
        <taxon>Ralstonia solanacearum species complex</taxon>
    </lineage>
</organism>
<reference evidence="1" key="1">
    <citation type="submission" date="2015-10" db="EMBL/GenBank/DDBJ databases">
        <authorList>
            <person name="Gilbert D.G."/>
        </authorList>
    </citation>
    <scope>NUCLEOTIDE SEQUENCE</scope>
    <source>
        <strain evidence="1">Phyl III-seqv23</strain>
    </source>
</reference>
<name>A0A0S4WF09_RALSL</name>
<dbReference type="SUPFAM" id="SSF52172">
    <property type="entry name" value="CheY-like"/>
    <property type="match status" value="1"/>
</dbReference>
<dbReference type="Gene3D" id="3.40.50.2300">
    <property type="match status" value="1"/>
</dbReference>
<sequence length="354" mass="39584">MTHTTLQVLLVEDEDSKINQWYEAVDAFNADVERNGFLIEKLSAKSVQQALNTIETRKLDAVIVDLRLQEEAGVGEDNDDGNTLIKRIVETQPVGIVVYTGQKGQADVASFPQVRVMDKGDGLQQVFDWLTGQRDLFVQLRGVRIAVEREMAKIFFHSIWPRWERWTKDNDGSGLTDALARHVTAHVHDSLLNAAGGSAHPEETYFVPPLKNRLDTGDLVRRNSGMWIVVTPRCDLANEGKVETVLLAKCEDISERWNNIGANSRGGSDKLRRIAQHDGSPKQHFLPLAFDHGGNQLGPWMVQFHHLEALPVENARTELVSLRVASLAPQFVPSLVERFGAYFSRIGTPNFASD</sequence>
<protein>
    <submittedName>
        <fullName evidence="1">Uncharacterized protein</fullName>
    </submittedName>
</protein>
<dbReference type="EMBL" id="LN899827">
    <property type="protein sequence ID" value="CUV45377.1"/>
    <property type="molecule type" value="Genomic_DNA"/>
</dbReference>
<dbReference type="AlphaFoldDB" id="A0A0S4WF09"/>
<evidence type="ECO:0000313" key="1">
    <source>
        <dbReference type="EMBL" id="CUV45377.1"/>
    </source>
</evidence>